<evidence type="ECO:0000256" key="1">
    <source>
        <dbReference type="SAM" id="MobiDB-lite"/>
    </source>
</evidence>
<name>A0A4S4MT25_9APHY</name>
<feature type="compositionally biased region" description="Gly residues" evidence="1">
    <location>
        <begin position="38"/>
        <end position="61"/>
    </location>
</feature>
<organism evidence="2 3">
    <name type="scientific">Antrodiella citrinella</name>
    <dbReference type="NCBI Taxonomy" id="2447956"/>
    <lineage>
        <taxon>Eukaryota</taxon>
        <taxon>Fungi</taxon>
        <taxon>Dikarya</taxon>
        <taxon>Basidiomycota</taxon>
        <taxon>Agaricomycotina</taxon>
        <taxon>Agaricomycetes</taxon>
        <taxon>Polyporales</taxon>
        <taxon>Steccherinaceae</taxon>
        <taxon>Antrodiella</taxon>
    </lineage>
</organism>
<dbReference type="AlphaFoldDB" id="A0A4S4MT25"/>
<dbReference type="EMBL" id="SGPM01000128">
    <property type="protein sequence ID" value="THH29352.1"/>
    <property type="molecule type" value="Genomic_DNA"/>
</dbReference>
<feature type="compositionally biased region" description="Polar residues" evidence="1">
    <location>
        <begin position="86"/>
        <end position="99"/>
    </location>
</feature>
<feature type="region of interest" description="Disordered" evidence="1">
    <location>
        <begin position="1"/>
        <end position="106"/>
    </location>
</feature>
<evidence type="ECO:0000313" key="2">
    <source>
        <dbReference type="EMBL" id="THH29352.1"/>
    </source>
</evidence>
<sequence length="131" mass="13683">MNRHHPYGGGYDGGGRRGGPPGGFGPDRSHRFNDRGGPSRGRGFGRGRGGQHQYNGGGAGYDNGPVAYDQGPPQGDMGGYNGYESGPQQDNYYQSQNGNFSGGMPNYSSSDAAGGYDQGYGTYEGALEVML</sequence>
<accession>A0A4S4MT25</accession>
<protein>
    <submittedName>
        <fullName evidence="2">Uncharacterized protein</fullName>
    </submittedName>
</protein>
<gene>
    <name evidence="2" type="ORF">EUX98_g4839</name>
</gene>
<dbReference type="OrthoDB" id="439808at2759"/>
<feature type="compositionally biased region" description="Gly residues" evidence="1">
    <location>
        <begin position="7"/>
        <end position="25"/>
    </location>
</feature>
<comment type="caution">
    <text evidence="2">The sequence shown here is derived from an EMBL/GenBank/DDBJ whole genome shotgun (WGS) entry which is preliminary data.</text>
</comment>
<evidence type="ECO:0000313" key="3">
    <source>
        <dbReference type="Proteomes" id="UP000308730"/>
    </source>
</evidence>
<keyword evidence="3" id="KW-1185">Reference proteome</keyword>
<dbReference type="Proteomes" id="UP000308730">
    <property type="component" value="Unassembled WGS sequence"/>
</dbReference>
<proteinExistence type="predicted"/>
<reference evidence="2 3" key="1">
    <citation type="submission" date="2019-02" db="EMBL/GenBank/DDBJ databases">
        <title>Genome sequencing of the rare red list fungi Antrodiella citrinella (Flaviporus citrinellus).</title>
        <authorList>
            <person name="Buettner E."/>
            <person name="Kellner H."/>
        </authorList>
    </citation>
    <scope>NUCLEOTIDE SEQUENCE [LARGE SCALE GENOMIC DNA]</scope>
    <source>
        <strain evidence="2 3">DSM 108506</strain>
    </source>
</reference>